<comment type="caution">
    <text evidence="1">The sequence shown here is derived from an EMBL/GenBank/DDBJ whole genome shotgun (WGS) entry which is preliminary data.</text>
</comment>
<dbReference type="Proteomes" id="UP000606194">
    <property type="component" value="Unassembled WGS sequence"/>
</dbReference>
<sequence length="204" mass="22630">MQAWGEAVWAGPRWETFLRGVVKRALAGDETQPWWMPRRVLTVSADVDDTAGVGAIWILWRPKSSREREHIALLEWFGEQWRYVGGSSGSGDDPVDVDVLDVSNGGGVLSLTRSLDPPRSITAAPWISCVKVRLGRDVSHVRIGVRRIEVPEQRSLIAVWTSPQISRGVRPVIVALGRDGAELSRIGPHDSLDTHTWARLREGS</sequence>
<keyword evidence="2" id="KW-1185">Reference proteome</keyword>
<proteinExistence type="predicted"/>
<accession>A0A918FQS7</accession>
<name>A0A918FQS7_9ACTN</name>
<evidence type="ECO:0000313" key="1">
    <source>
        <dbReference type="EMBL" id="GGR69474.1"/>
    </source>
</evidence>
<protein>
    <submittedName>
        <fullName evidence="1">Uncharacterized protein</fullName>
    </submittedName>
</protein>
<dbReference type="AlphaFoldDB" id="A0A918FQS7"/>
<organism evidence="1 2">
    <name type="scientific">Streptomyces humidus</name>
    <dbReference type="NCBI Taxonomy" id="52259"/>
    <lineage>
        <taxon>Bacteria</taxon>
        <taxon>Bacillati</taxon>
        <taxon>Actinomycetota</taxon>
        <taxon>Actinomycetes</taxon>
        <taxon>Kitasatosporales</taxon>
        <taxon>Streptomycetaceae</taxon>
        <taxon>Streptomyces</taxon>
    </lineage>
</organism>
<dbReference type="EMBL" id="BMTL01000002">
    <property type="protein sequence ID" value="GGR69474.1"/>
    <property type="molecule type" value="Genomic_DNA"/>
</dbReference>
<evidence type="ECO:0000313" key="2">
    <source>
        <dbReference type="Proteomes" id="UP000606194"/>
    </source>
</evidence>
<reference evidence="1" key="2">
    <citation type="submission" date="2020-09" db="EMBL/GenBank/DDBJ databases">
        <authorList>
            <person name="Sun Q."/>
            <person name="Ohkuma M."/>
        </authorList>
    </citation>
    <scope>NUCLEOTIDE SEQUENCE</scope>
    <source>
        <strain evidence="1">JCM 4386</strain>
    </source>
</reference>
<reference evidence="1" key="1">
    <citation type="journal article" date="2014" name="Int. J. Syst. Evol. Microbiol.">
        <title>Complete genome sequence of Corynebacterium casei LMG S-19264T (=DSM 44701T), isolated from a smear-ripened cheese.</title>
        <authorList>
            <consortium name="US DOE Joint Genome Institute (JGI-PGF)"/>
            <person name="Walter F."/>
            <person name="Albersmeier A."/>
            <person name="Kalinowski J."/>
            <person name="Ruckert C."/>
        </authorList>
    </citation>
    <scope>NUCLEOTIDE SEQUENCE</scope>
    <source>
        <strain evidence="1">JCM 4386</strain>
    </source>
</reference>
<gene>
    <name evidence="1" type="ORF">GCM10010269_05310</name>
</gene>